<dbReference type="Pfam" id="PF19335">
    <property type="entry name" value="HMBD"/>
    <property type="match status" value="1"/>
</dbReference>
<comment type="caution">
    <text evidence="4">The sequence shown here is derived from an EMBL/GenBank/DDBJ whole genome shotgun (WGS) entry which is preliminary data.</text>
</comment>
<dbReference type="GO" id="GO:0046872">
    <property type="term" value="F:metal ion binding"/>
    <property type="evidence" value="ECO:0007669"/>
    <property type="project" value="InterPro"/>
</dbReference>
<organism evidence="4 5">
    <name type="scientific">Sulfuriferula plumbiphila</name>
    <dbReference type="NCBI Taxonomy" id="171865"/>
    <lineage>
        <taxon>Bacteria</taxon>
        <taxon>Pseudomonadati</taxon>
        <taxon>Pseudomonadota</taxon>
        <taxon>Betaproteobacteria</taxon>
        <taxon>Nitrosomonadales</taxon>
        <taxon>Sulfuricellaceae</taxon>
        <taxon>Sulfuriferula</taxon>
    </lineage>
</organism>
<dbReference type="Pfam" id="PF00346">
    <property type="entry name" value="Complex1_49kDa"/>
    <property type="match status" value="1"/>
</dbReference>
<gene>
    <name evidence="4" type="ORF">TPL01_06520</name>
</gene>
<name>A0A512L4Y3_9PROT</name>
<keyword evidence="1" id="KW-0560">Oxidoreductase</keyword>
<dbReference type="AlphaFoldDB" id="A0A512L4Y3"/>
<dbReference type="GO" id="GO:0016651">
    <property type="term" value="F:oxidoreductase activity, acting on NAD(P)H"/>
    <property type="evidence" value="ECO:0007669"/>
    <property type="project" value="InterPro"/>
</dbReference>
<proteinExistence type="predicted"/>
<evidence type="ECO:0000259" key="3">
    <source>
        <dbReference type="Pfam" id="PF19335"/>
    </source>
</evidence>
<evidence type="ECO:0000256" key="1">
    <source>
        <dbReference type="ARBA" id="ARBA00023002"/>
    </source>
</evidence>
<evidence type="ECO:0000313" key="4">
    <source>
        <dbReference type="EMBL" id="GEP29514.1"/>
    </source>
</evidence>
<evidence type="ECO:0000259" key="2">
    <source>
        <dbReference type="Pfam" id="PF00346"/>
    </source>
</evidence>
<dbReference type="RefSeq" id="WP_198415386.1">
    <property type="nucleotide sequence ID" value="NZ_AP021884.1"/>
</dbReference>
<dbReference type="Proteomes" id="UP000321337">
    <property type="component" value="Unassembled WGS sequence"/>
</dbReference>
<reference evidence="4 5" key="1">
    <citation type="submission" date="2019-07" db="EMBL/GenBank/DDBJ databases">
        <title>Whole genome shotgun sequence of Thiobacillus plumbophilus NBRC 107929.</title>
        <authorList>
            <person name="Hosoyama A."/>
            <person name="Uohara A."/>
            <person name="Ohji S."/>
            <person name="Ichikawa N."/>
        </authorList>
    </citation>
    <scope>NUCLEOTIDE SEQUENCE [LARGE SCALE GENOMIC DNA]</scope>
    <source>
        <strain evidence="4 5">NBRC 107929</strain>
    </source>
</reference>
<dbReference type="EMBL" id="BKAD01000005">
    <property type="protein sequence ID" value="GEP29514.1"/>
    <property type="molecule type" value="Genomic_DNA"/>
</dbReference>
<feature type="domain" description="NADH-quinone oxidoreductase subunit D" evidence="2">
    <location>
        <begin position="364"/>
        <end position="451"/>
    </location>
</feature>
<dbReference type="PANTHER" id="PTHR43485">
    <property type="entry name" value="HYDROGENASE-4 COMPONENT G"/>
    <property type="match status" value="1"/>
</dbReference>
<sequence>MISGARRGKPTWLHRLVATGMARDLRALVVPGLEVAHARGLDPGAAGLRIVVTPRHANILLLVGPVPPELGAAAAVLYAQMMRPRAIFALGCGELASLPKADLTAAPTQQHLLNGVAQLRKLLAQGAFQADPADFNAPMLEARIEYTCPMHPEVVQDMPGSCPKCGMALVPRESVPAGDSGHDHVGMDHADRDHSEMGFMSMVEVTKDLPRSPDGLPMDWIEVPFGPLFPGLPGGLLLTLTLDGDAVAKAHAQSLVGGAGSLPATGMEATRFVDHLGAMDPLTPVAYRLLACRALEAATGRTPDQEILRGRVVALERERIASHLGWLAQLGRQTGFAWLERHAARMQLECLRADLPGIMRLRPAVHALAGRLARTPLLRSRLSGIGPVASAPGLRGPVARAAGMWSDARTTDETYNALSFRVMRRKGGDALDRLRIRLEEMRQSLALIQSAGVLKEPASVDSGAASGEGQATVETPRGEARLNLILDSGRVIQARLDTPSTFHMSLLPDLLAQQELGDALTTVCSLDLSPWEVVA</sequence>
<dbReference type="GO" id="GO:0051287">
    <property type="term" value="F:NAD binding"/>
    <property type="evidence" value="ECO:0007669"/>
    <property type="project" value="InterPro"/>
</dbReference>
<dbReference type="PANTHER" id="PTHR43485:SF1">
    <property type="entry name" value="FORMATE HYDROGENLYASE SUBUNIT 5-RELATED"/>
    <property type="match status" value="1"/>
</dbReference>
<dbReference type="InterPro" id="IPR045800">
    <property type="entry name" value="HMBD"/>
</dbReference>
<evidence type="ECO:0000313" key="5">
    <source>
        <dbReference type="Proteomes" id="UP000321337"/>
    </source>
</evidence>
<dbReference type="InterPro" id="IPR052197">
    <property type="entry name" value="ComplexI_49kDa-like"/>
</dbReference>
<dbReference type="Gene3D" id="1.10.645.10">
    <property type="entry name" value="Cytochrome-c3 Hydrogenase, chain B"/>
    <property type="match status" value="2"/>
</dbReference>
<keyword evidence="5" id="KW-1185">Reference proteome</keyword>
<dbReference type="GO" id="GO:0048038">
    <property type="term" value="F:quinone binding"/>
    <property type="evidence" value="ECO:0007669"/>
    <property type="project" value="InterPro"/>
</dbReference>
<feature type="domain" description="Heavy metal binding" evidence="3">
    <location>
        <begin position="146"/>
        <end position="171"/>
    </location>
</feature>
<dbReference type="SUPFAM" id="SSF56770">
    <property type="entry name" value="HydA/Nqo6-like"/>
    <property type="match status" value="1"/>
</dbReference>
<accession>A0A512L4Y3</accession>
<dbReference type="InterPro" id="IPR001135">
    <property type="entry name" value="NADH_Q_OxRdtase_suD"/>
</dbReference>
<dbReference type="InterPro" id="IPR029014">
    <property type="entry name" value="NiFe-Hase_large"/>
</dbReference>
<dbReference type="SUPFAM" id="SSF56762">
    <property type="entry name" value="HydB/Nqo4-like"/>
    <property type="match status" value="1"/>
</dbReference>
<protein>
    <submittedName>
        <fullName evidence="4">Uncharacterized protein</fullName>
    </submittedName>
</protein>